<protein>
    <submittedName>
        <fullName evidence="1">Uncharacterized protein</fullName>
    </submittedName>
</protein>
<evidence type="ECO:0000313" key="2">
    <source>
        <dbReference type="Proteomes" id="UP000780801"/>
    </source>
</evidence>
<proteinExistence type="predicted"/>
<evidence type="ECO:0000313" key="1">
    <source>
        <dbReference type="EMBL" id="KAF9581198.1"/>
    </source>
</evidence>
<dbReference type="Proteomes" id="UP000780801">
    <property type="component" value="Unassembled WGS sequence"/>
</dbReference>
<gene>
    <name evidence="1" type="ORF">BGW38_001875</name>
</gene>
<name>A0A9P6KDU3_9FUNG</name>
<comment type="caution">
    <text evidence="1">The sequence shown here is derived from an EMBL/GenBank/DDBJ whole genome shotgun (WGS) entry which is preliminary data.</text>
</comment>
<organism evidence="1 2">
    <name type="scientific">Lunasporangiospora selenospora</name>
    <dbReference type="NCBI Taxonomy" id="979761"/>
    <lineage>
        <taxon>Eukaryota</taxon>
        <taxon>Fungi</taxon>
        <taxon>Fungi incertae sedis</taxon>
        <taxon>Mucoromycota</taxon>
        <taxon>Mortierellomycotina</taxon>
        <taxon>Mortierellomycetes</taxon>
        <taxon>Mortierellales</taxon>
        <taxon>Mortierellaceae</taxon>
        <taxon>Lunasporangiospora</taxon>
    </lineage>
</organism>
<keyword evidence="2" id="KW-1185">Reference proteome</keyword>
<dbReference type="AlphaFoldDB" id="A0A9P6KDU3"/>
<dbReference type="EMBL" id="JAABOA010001616">
    <property type="protein sequence ID" value="KAF9581198.1"/>
    <property type="molecule type" value="Genomic_DNA"/>
</dbReference>
<reference evidence="1" key="1">
    <citation type="journal article" date="2020" name="Fungal Divers.">
        <title>Resolving the Mortierellaceae phylogeny through synthesis of multi-gene phylogenetics and phylogenomics.</title>
        <authorList>
            <person name="Vandepol N."/>
            <person name="Liber J."/>
            <person name="Desiro A."/>
            <person name="Na H."/>
            <person name="Kennedy M."/>
            <person name="Barry K."/>
            <person name="Grigoriev I.V."/>
            <person name="Miller A.N."/>
            <person name="O'Donnell K."/>
            <person name="Stajich J.E."/>
            <person name="Bonito G."/>
        </authorList>
    </citation>
    <scope>NUCLEOTIDE SEQUENCE</scope>
    <source>
        <strain evidence="1">KOD1015</strain>
    </source>
</reference>
<sequence>MFTVTGGQGNDNPVISPTTSEIVPLRDLYQCIVLKACEDAAFGQAGGQHIKDTFFYLKDDKLGECCGQPGIIARSRVNPDSLTLRKLLKQVIPDPDLQHPVSQRVIGEFVHYYSLQNSFATDSLPYKSTASLLSSYRSKILLETLQYAYDIPTSVQHNAENRTVEQLAASFIRSTGDGPLDDSEWKGDHYIWAGQYAAAKKLCGAGKCESAISFREEMKKPQEAMHSSATISLNIVTSKTLSEEPVLRKMLYTLGWAWVSDSDWEEAKHFEWNSNDIHSRNIQHVLLGHQAQNASLGYEKLCETQRQEKGTLIRPAWLCHLTPEERQRLLLAQCYADFHVNCESDQDLIEEEGLRSRCRLGNAVFGSMGDSYDEWVNGEANNGASLCSDCLSTELKRTLSLEFWNSDDYSFIDRWQYSAVLYFYFSTRHNLTLARFVHFFPELIDDILAQYNQAPLSTLKSNKSLELMAKITSVLGLSLQEHDEVADRIARSFDWASISGLCDCCIQDGAVDEWYIATFGASLAARNLPLPEKARLATYLDTTGWNVFPRLFRSYSIRCGCVGRWSKRLHMLSTQASALYTAQQCSSVFAVRSALAGSFGGLNDEGIAKLLRGVNKEIQLGRQLGQQYRAMREQEICNAKKVKGSCWLDINSPVDYCQVCST</sequence>
<dbReference type="OrthoDB" id="2416163at2759"/>
<accession>A0A9P6KDU3</accession>